<dbReference type="GO" id="GO:0019867">
    <property type="term" value="C:outer membrane"/>
    <property type="evidence" value="ECO:0007669"/>
    <property type="project" value="InterPro"/>
</dbReference>
<dbReference type="InterPro" id="IPR059180">
    <property type="entry name" value="3D_YorM"/>
</dbReference>
<reference evidence="5" key="1">
    <citation type="submission" date="2016-11" db="EMBL/GenBank/DDBJ databases">
        <authorList>
            <person name="Varghese N."/>
            <person name="Submissions S."/>
        </authorList>
    </citation>
    <scope>NUCLEOTIDE SEQUENCE [LARGE SCALE GENOMIC DNA]</scope>
    <source>
        <strain evidence="5">USBA-503</strain>
    </source>
</reference>
<accession>A0A1M6XIY0</accession>
<dbReference type="PANTHER" id="PTHR39160">
    <property type="entry name" value="CELL WALL-BINDING PROTEIN YOCH"/>
    <property type="match status" value="1"/>
</dbReference>
<dbReference type="Gene3D" id="2.20.230.10">
    <property type="entry name" value="Resuscitation-promoting factor rpfb"/>
    <property type="match status" value="1"/>
</dbReference>
<gene>
    <name evidence="4" type="ORF">SAMN05443507_13422</name>
</gene>
<dbReference type="Pfam" id="PF06725">
    <property type="entry name" value="3D"/>
    <property type="match status" value="1"/>
</dbReference>
<evidence type="ECO:0000313" key="5">
    <source>
        <dbReference type="Proteomes" id="UP000184016"/>
    </source>
</evidence>
<feature type="domain" description="G5" evidence="3">
    <location>
        <begin position="143"/>
        <end position="222"/>
    </location>
</feature>
<dbReference type="AlphaFoldDB" id="A0A1M6XIY0"/>
<organism evidence="4 5">
    <name type="scientific">Alicyclobacillus tolerans</name>
    <dbReference type="NCBI Taxonomy" id="90970"/>
    <lineage>
        <taxon>Bacteria</taxon>
        <taxon>Bacillati</taxon>
        <taxon>Bacillota</taxon>
        <taxon>Bacilli</taxon>
        <taxon>Bacillales</taxon>
        <taxon>Alicyclobacillaceae</taxon>
        <taxon>Alicyclobacillus</taxon>
    </lineage>
</organism>
<feature type="chain" id="PRO_5012409868" description="G5 domain-containing protein" evidence="2">
    <location>
        <begin position="29"/>
        <end position="324"/>
    </location>
</feature>
<dbReference type="SMART" id="SM01208">
    <property type="entry name" value="G5"/>
    <property type="match status" value="1"/>
</dbReference>
<dbReference type="PANTHER" id="PTHR39160:SF4">
    <property type="entry name" value="RESUSCITATION-PROMOTING FACTOR RPFB"/>
    <property type="match status" value="1"/>
</dbReference>
<dbReference type="PROSITE" id="PS51109">
    <property type="entry name" value="G5"/>
    <property type="match status" value="1"/>
</dbReference>
<proteinExistence type="predicted"/>
<dbReference type="GO" id="GO:0004553">
    <property type="term" value="F:hydrolase activity, hydrolyzing O-glycosyl compounds"/>
    <property type="evidence" value="ECO:0007669"/>
    <property type="project" value="InterPro"/>
</dbReference>
<dbReference type="Gene3D" id="2.40.40.10">
    <property type="entry name" value="RlpA-like domain"/>
    <property type="match status" value="1"/>
</dbReference>
<dbReference type="Proteomes" id="UP000184016">
    <property type="component" value="Unassembled WGS sequence"/>
</dbReference>
<dbReference type="InterPro" id="IPR010611">
    <property type="entry name" value="3D_dom"/>
</dbReference>
<dbReference type="Pfam" id="PF07501">
    <property type="entry name" value="G5"/>
    <property type="match status" value="1"/>
</dbReference>
<dbReference type="SUPFAM" id="SSF50685">
    <property type="entry name" value="Barwin-like endoglucanases"/>
    <property type="match status" value="1"/>
</dbReference>
<evidence type="ECO:0000259" key="3">
    <source>
        <dbReference type="PROSITE" id="PS51109"/>
    </source>
</evidence>
<dbReference type="EMBL" id="FRAF01000034">
    <property type="protein sequence ID" value="SHL05868.1"/>
    <property type="molecule type" value="Genomic_DNA"/>
</dbReference>
<name>A0A1M6XIY0_9BACL</name>
<dbReference type="Pfam" id="PF03990">
    <property type="entry name" value="DUF348"/>
    <property type="match status" value="2"/>
</dbReference>
<evidence type="ECO:0000256" key="2">
    <source>
        <dbReference type="SAM" id="SignalP"/>
    </source>
</evidence>
<keyword evidence="1 2" id="KW-0732">Signal</keyword>
<dbReference type="RefSeq" id="WP_072875272.1">
    <property type="nucleotide sequence ID" value="NZ_FRAF01000034.1"/>
</dbReference>
<dbReference type="InterPro" id="IPR036908">
    <property type="entry name" value="RlpA-like_sf"/>
</dbReference>
<dbReference type="InterPro" id="IPR007137">
    <property type="entry name" value="DUF348"/>
</dbReference>
<dbReference type="InterPro" id="IPR011098">
    <property type="entry name" value="G5_dom"/>
</dbReference>
<dbReference type="STRING" id="1830138.SAMN05443507_13422"/>
<protein>
    <recommendedName>
        <fullName evidence="3">G5 domain-containing protein</fullName>
    </recommendedName>
</protein>
<evidence type="ECO:0000313" key="4">
    <source>
        <dbReference type="EMBL" id="SHL05868.1"/>
    </source>
</evidence>
<dbReference type="CDD" id="cd14667">
    <property type="entry name" value="3D_containing_proteins"/>
    <property type="match status" value="1"/>
</dbReference>
<evidence type="ECO:0000256" key="1">
    <source>
        <dbReference type="ARBA" id="ARBA00022729"/>
    </source>
</evidence>
<dbReference type="InterPro" id="IPR051933">
    <property type="entry name" value="Resuscitation_pf_RpfB"/>
</dbReference>
<dbReference type="GO" id="GO:0009254">
    <property type="term" value="P:peptidoglycan turnover"/>
    <property type="evidence" value="ECO:0007669"/>
    <property type="project" value="InterPro"/>
</dbReference>
<sequence length="324" mass="35751">MRIPKSKVLYSFLGATAMLVSLGTVASAKVPGKVTVDDNGQRIVFQTEHQESVASFLREHGYQLNHHDWVQPGLSTPVQPGMVIQIETPAMVKIDNQGHWQTVWTFGQNVDEVLEMDHIHLQPGDKVSLPLSQPIVNHSEIVIQKDQQKIYTKLQEIPFQTIQRRTQKLFVGQTQVLSYGVKGLLQVKTIRNFVNNKLVSEHVERKWIRQPQSKIVLVGTSPQTYEVSSRSYSPGMFSGEITVLATAYVEGGVTSTGWLARPGVIAVDPNVIPYGTTLYIPGIGVVHAEDTGSAIVGYHIDICMANAALADAWGARTVTAYILN</sequence>
<feature type="signal peptide" evidence="2">
    <location>
        <begin position="1"/>
        <end position="28"/>
    </location>
</feature>
<keyword evidence="5" id="KW-1185">Reference proteome</keyword>